<evidence type="ECO:0000256" key="1">
    <source>
        <dbReference type="SAM" id="Phobius"/>
    </source>
</evidence>
<proteinExistence type="predicted"/>
<dbReference type="InterPro" id="IPR037119">
    <property type="entry name" value="Haem_oxidase_HugZ-like_sf"/>
</dbReference>
<dbReference type="OrthoDB" id="5553410at2759"/>
<evidence type="ECO:0000313" key="4">
    <source>
        <dbReference type="Proteomes" id="UP000307173"/>
    </source>
</evidence>
<protein>
    <recommendedName>
        <fullName evidence="2">DUF2470 domain-containing protein</fullName>
    </recommendedName>
</protein>
<evidence type="ECO:0000259" key="2">
    <source>
        <dbReference type="Pfam" id="PF10615"/>
    </source>
</evidence>
<keyword evidence="4" id="KW-1185">Reference proteome</keyword>
<organism evidence="3 4">
    <name type="scientific">Pichia inconspicua</name>
    <dbReference type="NCBI Taxonomy" id="52247"/>
    <lineage>
        <taxon>Eukaryota</taxon>
        <taxon>Fungi</taxon>
        <taxon>Dikarya</taxon>
        <taxon>Ascomycota</taxon>
        <taxon>Saccharomycotina</taxon>
        <taxon>Pichiomycetes</taxon>
        <taxon>Pichiales</taxon>
        <taxon>Pichiaceae</taxon>
        <taxon>Pichia</taxon>
    </lineage>
</organism>
<reference evidence="3 4" key="1">
    <citation type="journal article" date="2019" name="Front. Genet.">
        <title>Whole-Genome Sequencing of the Opportunistic Yeast Pathogen Candida inconspicua Uncovers Its Hybrid Origin.</title>
        <authorList>
            <person name="Mixao V."/>
            <person name="Hansen A.P."/>
            <person name="Saus E."/>
            <person name="Boekhout T."/>
            <person name="Lass-Florl C."/>
            <person name="Gabaldon T."/>
        </authorList>
    </citation>
    <scope>NUCLEOTIDE SEQUENCE [LARGE SCALE GENOMIC DNA]</scope>
    <source>
        <strain evidence="3 4">CBS 180</strain>
    </source>
</reference>
<feature type="transmembrane region" description="Helical" evidence="1">
    <location>
        <begin position="188"/>
        <end position="205"/>
    </location>
</feature>
<sequence length="219" mass="24660">MSNSDPVPRILAHMNKDHAHNLEDYLVVFGHVDETAASRNPTMESLTLDGFTVSFTNATNNSRTLIKIPFEPSLETYTDAKTRLVQLAQTAAKRRGFSEYIVNEVPYFDKPANVIVTIILAFVFFFVAMPTQLSNFLNLLNLSDSVKDKIQGYIAPVLRILIAIHSIEAILILYPLIRKHRMGFFNKLAALGWTMIQGVAFISAYKRAINRASSPRKKD</sequence>
<feature type="domain" description="DUF2470" evidence="2">
    <location>
        <begin position="9"/>
        <end position="87"/>
    </location>
</feature>
<name>A0A4V4NG90_9ASCO</name>
<dbReference type="Gene3D" id="3.20.180.10">
    <property type="entry name" value="PNP-oxidase-like"/>
    <property type="match status" value="1"/>
</dbReference>
<dbReference type="Pfam" id="PF10615">
    <property type="entry name" value="DUF2470"/>
    <property type="match status" value="1"/>
</dbReference>
<dbReference type="PANTHER" id="PTHR37783">
    <property type="entry name" value="MEMBRANE PROTEIN, PUTATIVE (AFU_ORTHOLOGUE AFUA_1G04315)-RELATED"/>
    <property type="match status" value="1"/>
</dbReference>
<dbReference type="EMBL" id="SELW01000049">
    <property type="protein sequence ID" value="TID31070.1"/>
    <property type="molecule type" value="Genomic_DNA"/>
</dbReference>
<feature type="transmembrane region" description="Helical" evidence="1">
    <location>
        <begin position="114"/>
        <end position="133"/>
    </location>
</feature>
<feature type="transmembrane region" description="Helical" evidence="1">
    <location>
        <begin position="153"/>
        <end position="176"/>
    </location>
</feature>
<dbReference type="AlphaFoldDB" id="A0A4V4NG90"/>
<dbReference type="PANTHER" id="PTHR37783:SF1">
    <property type="entry name" value="MEMBRANE PROTEIN, PUTATIVE (AFU_ORTHOLOGUE AFUA_1G04315)-RELATED"/>
    <property type="match status" value="1"/>
</dbReference>
<accession>A0A4V4NG90</accession>
<dbReference type="Proteomes" id="UP000307173">
    <property type="component" value="Unassembled WGS sequence"/>
</dbReference>
<comment type="caution">
    <text evidence="3">The sequence shown here is derived from an EMBL/GenBank/DDBJ whole genome shotgun (WGS) entry which is preliminary data.</text>
</comment>
<keyword evidence="1" id="KW-1133">Transmembrane helix</keyword>
<dbReference type="InterPro" id="IPR019595">
    <property type="entry name" value="DUF2470"/>
</dbReference>
<evidence type="ECO:0000313" key="3">
    <source>
        <dbReference type="EMBL" id="TID31070.1"/>
    </source>
</evidence>
<keyword evidence="1" id="KW-0472">Membrane</keyword>
<gene>
    <name evidence="3" type="ORF">CANINC_000314</name>
</gene>
<keyword evidence="1" id="KW-0812">Transmembrane</keyword>